<dbReference type="PANTHER" id="PTHR42715">
    <property type="entry name" value="BETA-GLUCOSIDASE"/>
    <property type="match status" value="1"/>
</dbReference>
<protein>
    <recommendedName>
        <fullName evidence="5">Exo-alpha-(1-&gt;6)-L-arabinopyranosidase</fullName>
    </recommendedName>
</protein>
<evidence type="ECO:0000256" key="5">
    <source>
        <dbReference type="ARBA" id="ARBA00074219"/>
    </source>
</evidence>
<dbReference type="GO" id="GO:0005975">
    <property type="term" value="P:carbohydrate metabolic process"/>
    <property type="evidence" value="ECO:0007669"/>
    <property type="project" value="InterPro"/>
</dbReference>
<keyword evidence="6" id="KW-0326">Glycosidase</keyword>
<evidence type="ECO:0000313" key="8">
    <source>
        <dbReference type="EMBL" id="MTH67817.1"/>
    </source>
</evidence>
<dbReference type="OrthoDB" id="3187421at2"/>
<feature type="domain" description="Fibronectin type III-like" evidence="7">
    <location>
        <begin position="598"/>
        <end position="668"/>
    </location>
</feature>
<dbReference type="InterPro" id="IPR002772">
    <property type="entry name" value="Glyco_hydro_3_C"/>
</dbReference>
<evidence type="ECO:0000259" key="7">
    <source>
        <dbReference type="SMART" id="SM01217"/>
    </source>
</evidence>
<reference evidence="8 9" key="1">
    <citation type="submission" date="2019-11" db="EMBL/GenBank/DDBJ databases">
        <title>Agromyces kandeliae sp. nov., isolated from mangrove soil.</title>
        <authorList>
            <person name="Wang R."/>
        </authorList>
    </citation>
    <scope>NUCLEOTIDE SEQUENCE [LARGE SCALE GENOMIC DNA]</scope>
    <source>
        <strain evidence="8 9">JCM 11433</strain>
    </source>
</reference>
<dbReference type="PANTHER" id="PTHR42715:SF10">
    <property type="entry name" value="BETA-GLUCOSIDASE"/>
    <property type="match status" value="1"/>
</dbReference>
<dbReference type="AlphaFoldDB" id="A0A6I3M6T4"/>
<dbReference type="FunFam" id="2.60.40.10:FF:000495">
    <property type="entry name" value="Periplasmic beta-glucosidase"/>
    <property type="match status" value="1"/>
</dbReference>
<comment type="function">
    <text evidence="4">Catalyzes the hydrolysis of a non-reducing terminal alpha-L-arabinopyranosidic linkage in ginsenoside Rb2 (alpha-L-arabinopyranosyl-(1-&gt;6)-alpha-D-glucopyranosyl) to release alpha-D-glucopyranosyl (Rd). It is not able to hydrolyze alpha-L-arabinofuranosyl-(1-&gt;6)-alpha-D-glucopyranosyl (Rc).</text>
</comment>
<dbReference type="GO" id="GO:0008422">
    <property type="term" value="F:beta-glucosidase activity"/>
    <property type="evidence" value="ECO:0007669"/>
    <property type="project" value="UniProtKB-ARBA"/>
</dbReference>
<keyword evidence="9" id="KW-1185">Reference proteome</keyword>
<proteinExistence type="inferred from homology"/>
<comment type="caution">
    <text evidence="8">The sequence shown here is derived from an EMBL/GenBank/DDBJ whole genome shotgun (WGS) entry which is preliminary data.</text>
</comment>
<dbReference type="Pfam" id="PF14310">
    <property type="entry name" value="Fn3-like"/>
    <property type="match status" value="1"/>
</dbReference>
<dbReference type="InterPro" id="IPR050288">
    <property type="entry name" value="Cellulose_deg_GH3"/>
</dbReference>
<dbReference type="InterPro" id="IPR026891">
    <property type="entry name" value="Fn3-like"/>
</dbReference>
<gene>
    <name evidence="8" type="ORF">GJ743_05455</name>
</gene>
<keyword evidence="3" id="KW-0119">Carbohydrate metabolism</keyword>
<dbReference type="InterPro" id="IPR017853">
    <property type="entry name" value="GH"/>
</dbReference>
<dbReference type="PRINTS" id="PR00133">
    <property type="entry name" value="GLHYDRLASE3"/>
</dbReference>
<dbReference type="Pfam" id="PF00933">
    <property type="entry name" value="Glyco_hydro_3"/>
    <property type="match status" value="1"/>
</dbReference>
<evidence type="ECO:0000313" key="9">
    <source>
        <dbReference type="Proteomes" id="UP000433071"/>
    </source>
</evidence>
<dbReference type="InterPro" id="IPR036962">
    <property type="entry name" value="Glyco_hydro_3_N_sf"/>
</dbReference>
<dbReference type="EMBL" id="WMLB01000017">
    <property type="protein sequence ID" value="MTH67817.1"/>
    <property type="molecule type" value="Genomic_DNA"/>
</dbReference>
<accession>A0A6I3M6T4</accession>
<dbReference type="Pfam" id="PF01915">
    <property type="entry name" value="Glyco_hydro_3_C"/>
    <property type="match status" value="1"/>
</dbReference>
<evidence type="ECO:0000256" key="6">
    <source>
        <dbReference type="RuleBase" id="RU361161"/>
    </source>
</evidence>
<dbReference type="Gene3D" id="2.60.40.10">
    <property type="entry name" value="Immunoglobulins"/>
    <property type="match status" value="1"/>
</dbReference>
<keyword evidence="2 6" id="KW-0378">Hydrolase</keyword>
<sequence>MTDTLQNGRAAAVDSAAFVATPAAEVVAALTTEQKAGLTSGESFWTTKQVGPVPSIMLTDGPHGVRKQDDSADHLGMAASVPATCFPPAVALGSSFDPELLERVGVALGEESRAEGVGVLLGPGINIKRSPLCGRNFEYLSEDPLVSGVLGSALVRGVQSQGVGASLKHYAANNQEDDRMRVSADIDPRPLREIYLRGFQRVVEDEQPWTVMCSYNRVNGVPASQNRFLLTEVLRDEWGFDGLVVSDWGAVTDRVAALAAGLDLEMPANDGRSDAQVVAAVESGELDESVLDAGARRAVELVQKAVAGADADATYDVDAHHALAREAAANSIVLLRNEGSLLPLAPEASVAVIGEFARTPRFQGGGSSHVNATRVDAALESIREVAGADAVTFAPGFTIDGSDAAGLADEAVAAASSADVAVLFLGLPASLESEGFDRRDIELPAAQLELVDRVLAANPNTVVVLSHGGVVRLAPFADRVPAILETWLLGQAGGSAVADVLYGAVNPSGRLTETVPVRLQDTPAWGNFPGEHGHVRYGEGLLVGYRWYDARELEVTYPFGHGLSYTTFEYGDAVVSSDDDGLLVRVPVTNTGGRDGAEVVQVYTSLPGSTVARAPRELKGFAKVTLAAGERRDVEVRVRRTDLAYWDTRVDLWIVEGGEYTVEVGASSRDIRSVATVDVEADPVRIPLTIESTISEVMAHPVAGPIVGQALAAMAADLLGGGEPAGEAAGDAPAETAGGLGLDAEGMMQMMGAMPIGRAAMFPGSAFDLEQIEQLIAVANAPLA</sequence>
<dbReference type="Proteomes" id="UP000433071">
    <property type="component" value="Unassembled WGS sequence"/>
</dbReference>
<organism evidence="8 9">
    <name type="scientific">Agromyces bracchium</name>
    <dbReference type="NCBI Taxonomy" id="88376"/>
    <lineage>
        <taxon>Bacteria</taxon>
        <taxon>Bacillati</taxon>
        <taxon>Actinomycetota</taxon>
        <taxon>Actinomycetes</taxon>
        <taxon>Micrococcales</taxon>
        <taxon>Microbacteriaceae</taxon>
        <taxon>Agromyces</taxon>
    </lineage>
</organism>
<evidence type="ECO:0000256" key="2">
    <source>
        <dbReference type="ARBA" id="ARBA00022801"/>
    </source>
</evidence>
<dbReference type="InterPro" id="IPR001764">
    <property type="entry name" value="Glyco_hydro_3_N"/>
</dbReference>
<dbReference type="SUPFAM" id="SSF51445">
    <property type="entry name" value="(Trans)glycosidases"/>
    <property type="match status" value="1"/>
</dbReference>
<dbReference type="InterPro" id="IPR013783">
    <property type="entry name" value="Ig-like_fold"/>
</dbReference>
<dbReference type="SMART" id="SM01217">
    <property type="entry name" value="Fn3_like"/>
    <property type="match status" value="1"/>
</dbReference>
<dbReference type="SUPFAM" id="SSF52279">
    <property type="entry name" value="Beta-D-glucan exohydrolase, C-terminal domain"/>
    <property type="match status" value="1"/>
</dbReference>
<comment type="similarity">
    <text evidence="1 6">Belongs to the glycosyl hydrolase 3 family.</text>
</comment>
<dbReference type="Gene3D" id="3.20.20.300">
    <property type="entry name" value="Glycoside hydrolase, family 3, N-terminal domain"/>
    <property type="match status" value="1"/>
</dbReference>
<name>A0A6I3M6T4_9MICO</name>
<dbReference type="PROSITE" id="PS00775">
    <property type="entry name" value="GLYCOSYL_HYDROL_F3"/>
    <property type="match status" value="1"/>
</dbReference>
<dbReference type="InterPro" id="IPR036881">
    <property type="entry name" value="Glyco_hydro_3_C_sf"/>
</dbReference>
<dbReference type="RefSeq" id="WP_155050918.1">
    <property type="nucleotide sequence ID" value="NZ_BAAAIB010000001.1"/>
</dbReference>
<dbReference type="InterPro" id="IPR019800">
    <property type="entry name" value="Glyco_hydro_3_AS"/>
</dbReference>
<dbReference type="Gene3D" id="3.40.50.1700">
    <property type="entry name" value="Glycoside hydrolase family 3 C-terminal domain"/>
    <property type="match status" value="1"/>
</dbReference>
<evidence type="ECO:0000256" key="1">
    <source>
        <dbReference type="ARBA" id="ARBA00005336"/>
    </source>
</evidence>
<evidence type="ECO:0000256" key="3">
    <source>
        <dbReference type="ARBA" id="ARBA00023277"/>
    </source>
</evidence>
<evidence type="ECO:0000256" key="4">
    <source>
        <dbReference type="ARBA" id="ARBA00058905"/>
    </source>
</evidence>